<protein>
    <submittedName>
        <fullName evidence="1">Uncharacterized protein</fullName>
    </submittedName>
</protein>
<dbReference type="RefSeq" id="XP_002904448.1">
    <property type="nucleotide sequence ID" value="XM_002904402.1"/>
</dbReference>
<accession>D0N8D2</accession>
<dbReference type="Proteomes" id="UP000006643">
    <property type="component" value="Unassembled WGS sequence"/>
</dbReference>
<name>D0N8D2_PHYIT</name>
<gene>
    <name evidence="1" type="ORF">PITG_07421</name>
</gene>
<dbReference type="EMBL" id="DS028128">
    <property type="protein sequence ID" value="EEY53817.1"/>
    <property type="molecule type" value="Genomic_DNA"/>
</dbReference>
<reference evidence="2" key="1">
    <citation type="journal article" date="2009" name="Nature">
        <title>Genome sequence and analysis of the Irish potato famine pathogen Phytophthora infestans.</title>
        <authorList>
            <consortium name="The Broad Institute Genome Sequencing Platform"/>
            <person name="Haas B.J."/>
            <person name="Kamoun S."/>
            <person name="Zody M.C."/>
            <person name="Jiang R.H."/>
            <person name="Handsaker R.E."/>
            <person name="Cano L.M."/>
            <person name="Grabherr M."/>
            <person name="Kodira C.D."/>
            <person name="Raffaele S."/>
            <person name="Torto-Alalibo T."/>
            <person name="Bozkurt T.O."/>
            <person name="Ah-Fong A.M."/>
            <person name="Alvarado L."/>
            <person name="Anderson V.L."/>
            <person name="Armstrong M.R."/>
            <person name="Avrova A."/>
            <person name="Baxter L."/>
            <person name="Beynon J."/>
            <person name="Boevink P.C."/>
            <person name="Bollmann S.R."/>
            <person name="Bos J.I."/>
            <person name="Bulone V."/>
            <person name="Cai G."/>
            <person name="Cakir C."/>
            <person name="Carrington J.C."/>
            <person name="Chawner M."/>
            <person name="Conti L."/>
            <person name="Costanzo S."/>
            <person name="Ewan R."/>
            <person name="Fahlgren N."/>
            <person name="Fischbach M.A."/>
            <person name="Fugelstad J."/>
            <person name="Gilroy E.M."/>
            <person name="Gnerre S."/>
            <person name="Green P.J."/>
            <person name="Grenville-Briggs L.J."/>
            <person name="Griffith J."/>
            <person name="Grunwald N.J."/>
            <person name="Horn K."/>
            <person name="Horner N.R."/>
            <person name="Hu C.H."/>
            <person name="Huitema E."/>
            <person name="Jeong D.H."/>
            <person name="Jones A.M."/>
            <person name="Jones J.D."/>
            <person name="Jones R.W."/>
            <person name="Karlsson E.K."/>
            <person name="Kunjeti S.G."/>
            <person name="Lamour K."/>
            <person name="Liu Z."/>
            <person name="Ma L."/>
            <person name="Maclean D."/>
            <person name="Chibucos M.C."/>
            <person name="McDonald H."/>
            <person name="McWalters J."/>
            <person name="Meijer H.J."/>
            <person name="Morgan W."/>
            <person name="Morris P.F."/>
            <person name="Munro C.A."/>
            <person name="O'Neill K."/>
            <person name="Ospina-Giraldo M."/>
            <person name="Pinzon A."/>
            <person name="Pritchard L."/>
            <person name="Ramsahoye B."/>
            <person name="Ren Q."/>
            <person name="Restrepo S."/>
            <person name="Roy S."/>
            <person name="Sadanandom A."/>
            <person name="Savidor A."/>
            <person name="Schornack S."/>
            <person name="Schwartz D.C."/>
            <person name="Schumann U.D."/>
            <person name="Schwessinger B."/>
            <person name="Seyer L."/>
            <person name="Sharpe T."/>
            <person name="Silvar C."/>
            <person name="Song J."/>
            <person name="Studholme D.J."/>
            <person name="Sykes S."/>
            <person name="Thines M."/>
            <person name="van de Vondervoort P.J."/>
            <person name="Phuntumart V."/>
            <person name="Wawra S."/>
            <person name="Weide R."/>
            <person name="Win J."/>
            <person name="Young C."/>
            <person name="Zhou S."/>
            <person name="Fry W."/>
            <person name="Meyers B.C."/>
            <person name="van West P."/>
            <person name="Ristaino J."/>
            <person name="Govers F."/>
            <person name="Birch P.R."/>
            <person name="Whisson S.C."/>
            <person name="Judelson H.S."/>
            <person name="Nusbaum C."/>
        </authorList>
    </citation>
    <scope>NUCLEOTIDE SEQUENCE [LARGE SCALE GENOMIC DNA]</scope>
    <source>
        <strain evidence="2">T30-4</strain>
    </source>
</reference>
<dbReference type="HOGENOM" id="CLU_951464_0_0_1"/>
<evidence type="ECO:0000313" key="2">
    <source>
        <dbReference type="Proteomes" id="UP000006643"/>
    </source>
</evidence>
<dbReference type="GeneID" id="9480417"/>
<organism evidence="1 2">
    <name type="scientific">Phytophthora infestans (strain T30-4)</name>
    <name type="common">Potato late blight agent</name>
    <dbReference type="NCBI Taxonomy" id="403677"/>
    <lineage>
        <taxon>Eukaryota</taxon>
        <taxon>Sar</taxon>
        <taxon>Stramenopiles</taxon>
        <taxon>Oomycota</taxon>
        <taxon>Peronosporomycetes</taxon>
        <taxon>Peronosporales</taxon>
        <taxon>Peronosporaceae</taxon>
        <taxon>Phytophthora</taxon>
    </lineage>
</organism>
<sequence>MVRLDGFHALNSFDLMIAVDLDILSALCIVKGQAVRLQISASAYQHDWADYSLKRSAGRLAPVDLSSVFTSCFCRELFLPSTTAQDANQDDMISQYALMLLKTSIPQIIANFDIEAKLAQPTQATRYQNPSEIKPDVCKERKERHKPQHYDKPVQARAHEVHAVVALYSEMVVAVGCGDLKAAKDFTAIERGASKFAFSRRNVFWDVVASLKTTSKCKFYGEYGSKQSHRERWAGEQRRLPRVSTVHIDANSQECNHRVILIYGVPAVVTVEARGPNLLQKVVQRLVSHGFKP</sequence>
<dbReference type="VEuPathDB" id="FungiDB:PITG_07421"/>
<keyword evidence="2" id="KW-1185">Reference proteome</keyword>
<dbReference type="KEGG" id="pif:PITG_07421"/>
<evidence type="ECO:0000313" key="1">
    <source>
        <dbReference type="EMBL" id="EEY53817.1"/>
    </source>
</evidence>
<dbReference type="AlphaFoldDB" id="D0N8D2"/>
<proteinExistence type="predicted"/>
<dbReference type="InParanoid" id="D0N8D2"/>